<dbReference type="RefSeq" id="WP_380041833.1">
    <property type="nucleotide sequence ID" value="NZ_JBHSEH010000024.1"/>
</dbReference>
<proteinExistence type="predicted"/>
<keyword evidence="3" id="KW-1185">Reference proteome</keyword>
<organism evidence="2 3">
    <name type="scientific">Deinococcus navajonensis</name>
    <dbReference type="NCBI Taxonomy" id="309884"/>
    <lineage>
        <taxon>Bacteria</taxon>
        <taxon>Thermotogati</taxon>
        <taxon>Deinococcota</taxon>
        <taxon>Deinococci</taxon>
        <taxon>Deinococcales</taxon>
        <taxon>Deinococcaceae</taxon>
        <taxon>Deinococcus</taxon>
    </lineage>
</organism>
<comment type="caution">
    <text evidence="2">The sequence shown here is derived from an EMBL/GenBank/DDBJ whole genome shotgun (WGS) entry which is preliminary data.</text>
</comment>
<evidence type="ECO:0000313" key="3">
    <source>
        <dbReference type="Proteomes" id="UP001595998"/>
    </source>
</evidence>
<name>A0ABV8XTH4_9DEIO</name>
<protein>
    <submittedName>
        <fullName evidence="2">Uncharacterized protein</fullName>
    </submittedName>
</protein>
<reference evidence="3" key="1">
    <citation type="journal article" date="2019" name="Int. J. Syst. Evol. Microbiol.">
        <title>The Global Catalogue of Microorganisms (GCM) 10K type strain sequencing project: providing services to taxonomists for standard genome sequencing and annotation.</title>
        <authorList>
            <consortium name="The Broad Institute Genomics Platform"/>
            <consortium name="The Broad Institute Genome Sequencing Center for Infectious Disease"/>
            <person name="Wu L."/>
            <person name="Ma J."/>
        </authorList>
    </citation>
    <scope>NUCLEOTIDE SEQUENCE [LARGE SCALE GENOMIC DNA]</scope>
    <source>
        <strain evidence="3">CCUG 56029</strain>
    </source>
</reference>
<evidence type="ECO:0000256" key="1">
    <source>
        <dbReference type="SAM" id="Phobius"/>
    </source>
</evidence>
<evidence type="ECO:0000313" key="2">
    <source>
        <dbReference type="EMBL" id="MFC4427892.1"/>
    </source>
</evidence>
<keyword evidence="1" id="KW-1133">Transmembrane helix</keyword>
<keyword evidence="1" id="KW-0812">Transmembrane</keyword>
<accession>A0ABV8XTH4</accession>
<dbReference type="EMBL" id="JBHSEH010000024">
    <property type="protein sequence ID" value="MFC4427892.1"/>
    <property type="molecule type" value="Genomic_DNA"/>
</dbReference>
<dbReference type="Proteomes" id="UP001595998">
    <property type="component" value="Unassembled WGS sequence"/>
</dbReference>
<gene>
    <name evidence="2" type="ORF">ACFOZ9_16870</name>
</gene>
<sequence>MRRKVGRRQLLLALLATALWLGTGIYKRLQTGQDLAGALWAELPLGAVIFVVSLLWASRLGR</sequence>
<keyword evidence="1" id="KW-0472">Membrane</keyword>
<feature type="transmembrane region" description="Helical" evidence="1">
    <location>
        <begin position="37"/>
        <end position="57"/>
    </location>
</feature>